<dbReference type="EMBL" id="JANPWB010000011">
    <property type="protein sequence ID" value="KAJ1130031.1"/>
    <property type="molecule type" value="Genomic_DNA"/>
</dbReference>
<evidence type="ECO:0000313" key="2">
    <source>
        <dbReference type="EMBL" id="KAJ1130031.1"/>
    </source>
</evidence>
<evidence type="ECO:0000313" key="3">
    <source>
        <dbReference type="Proteomes" id="UP001066276"/>
    </source>
</evidence>
<evidence type="ECO:0000256" key="1">
    <source>
        <dbReference type="SAM" id="MobiDB-lite"/>
    </source>
</evidence>
<organism evidence="2 3">
    <name type="scientific">Pleurodeles waltl</name>
    <name type="common">Iberian ribbed newt</name>
    <dbReference type="NCBI Taxonomy" id="8319"/>
    <lineage>
        <taxon>Eukaryota</taxon>
        <taxon>Metazoa</taxon>
        <taxon>Chordata</taxon>
        <taxon>Craniata</taxon>
        <taxon>Vertebrata</taxon>
        <taxon>Euteleostomi</taxon>
        <taxon>Amphibia</taxon>
        <taxon>Batrachia</taxon>
        <taxon>Caudata</taxon>
        <taxon>Salamandroidea</taxon>
        <taxon>Salamandridae</taxon>
        <taxon>Pleurodelinae</taxon>
        <taxon>Pleurodeles</taxon>
    </lineage>
</organism>
<reference evidence="2" key="1">
    <citation type="journal article" date="2022" name="bioRxiv">
        <title>Sequencing and chromosome-scale assembly of the giantPleurodeles waltlgenome.</title>
        <authorList>
            <person name="Brown T."/>
            <person name="Elewa A."/>
            <person name="Iarovenko S."/>
            <person name="Subramanian E."/>
            <person name="Araus A.J."/>
            <person name="Petzold A."/>
            <person name="Susuki M."/>
            <person name="Suzuki K.-i.T."/>
            <person name="Hayashi T."/>
            <person name="Toyoda A."/>
            <person name="Oliveira C."/>
            <person name="Osipova E."/>
            <person name="Leigh N.D."/>
            <person name="Simon A."/>
            <person name="Yun M.H."/>
        </authorList>
    </citation>
    <scope>NUCLEOTIDE SEQUENCE</scope>
    <source>
        <strain evidence="2">20211129_DDA</strain>
        <tissue evidence="2">Liver</tissue>
    </source>
</reference>
<feature type="region of interest" description="Disordered" evidence="1">
    <location>
        <begin position="1"/>
        <end position="22"/>
    </location>
</feature>
<accession>A0AAV7PRG9</accession>
<gene>
    <name evidence="2" type="ORF">NDU88_008387</name>
</gene>
<dbReference type="Proteomes" id="UP001066276">
    <property type="component" value="Chromosome 7"/>
</dbReference>
<name>A0AAV7PRG9_PLEWA</name>
<comment type="caution">
    <text evidence="2">The sequence shown here is derived from an EMBL/GenBank/DDBJ whole genome shotgun (WGS) entry which is preliminary data.</text>
</comment>
<sequence length="97" mass="10629">MGRSTDRGEVQDPQQFRLHGSRSVVEAIVGDAVRSAEGRETRSQDWTAPWSGRCCCPPQSLCRPGGCELPTHKAMLHLRCGAWQSDDPPNAPSDLNL</sequence>
<feature type="compositionally biased region" description="Basic and acidic residues" evidence="1">
    <location>
        <begin position="1"/>
        <end position="10"/>
    </location>
</feature>
<keyword evidence="3" id="KW-1185">Reference proteome</keyword>
<protein>
    <submittedName>
        <fullName evidence="2">Uncharacterized protein</fullName>
    </submittedName>
</protein>
<dbReference type="AlphaFoldDB" id="A0AAV7PRG9"/>
<proteinExistence type="predicted"/>